<accession>A0ABV0QID0</accession>
<evidence type="ECO:0000256" key="1">
    <source>
        <dbReference type="SAM" id="MobiDB-lite"/>
    </source>
</evidence>
<dbReference type="EMBL" id="JAHRIN010010401">
    <property type="protein sequence ID" value="MEQ2195171.1"/>
    <property type="molecule type" value="Genomic_DNA"/>
</dbReference>
<proteinExistence type="predicted"/>
<comment type="caution">
    <text evidence="2">The sequence shown here is derived from an EMBL/GenBank/DDBJ whole genome shotgun (WGS) entry which is preliminary data.</text>
</comment>
<dbReference type="Proteomes" id="UP001434883">
    <property type="component" value="Unassembled WGS sequence"/>
</dbReference>
<evidence type="ECO:0000313" key="3">
    <source>
        <dbReference type="Proteomes" id="UP001434883"/>
    </source>
</evidence>
<name>A0ABV0QID0_9TELE</name>
<gene>
    <name evidence="2" type="ORF">XENOCAPTIV_008490</name>
</gene>
<protein>
    <submittedName>
        <fullName evidence="2">Uncharacterized protein</fullName>
    </submittedName>
</protein>
<keyword evidence="3" id="KW-1185">Reference proteome</keyword>
<feature type="region of interest" description="Disordered" evidence="1">
    <location>
        <begin position="43"/>
        <end position="73"/>
    </location>
</feature>
<evidence type="ECO:0000313" key="2">
    <source>
        <dbReference type="EMBL" id="MEQ2195171.1"/>
    </source>
</evidence>
<sequence>MYFFRGKDAWKEDEDEWVGRIRNDFYAQVKTVLEPTNEKVHNADVLKPSRAETSPEVFAEETDPGVEAGSPGHLDVGDTAACCGMEALMLRGVGTTERNAEVWMRHGCRSLVLMKERGSLLDKAELEVLLCVTEIEGRKSLNVKRL</sequence>
<organism evidence="2 3">
    <name type="scientific">Xenoophorus captivus</name>
    <dbReference type="NCBI Taxonomy" id="1517983"/>
    <lineage>
        <taxon>Eukaryota</taxon>
        <taxon>Metazoa</taxon>
        <taxon>Chordata</taxon>
        <taxon>Craniata</taxon>
        <taxon>Vertebrata</taxon>
        <taxon>Euteleostomi</taxon>
        <taxon>Actinopterygii</taxon>
        <taxon>Neopterygii</taxon>
        <taxon>Teleostei</taxon>
        <taxon>Neoteleostei</taxon>
        <taxon>Acanthomorphata</taxon>
        <taxon>Ovalentaria</taxon>
        <taxon>Atherinomorphae</taxon>
        <taxon>Cyprinodontiformes</taxon>
        <taxon>Goodeidae</taxon>
        <taxon>Xenoophorus</taxon>
    </lineage>
</organism>
<reference evidence="2 3" key="1">
    <citation type="submission" date="2021-06" db="EMBL/GenBank/DDBJ databases">
        <authorList>
            <person name="Palmer J.M."/>
        </authorList>
    </citation>
    <scope>NUCLEOTIDE SEQUENCE [LARGE SCALE GENOMIC DNA]</scope>
    <source>
        <strain evidence="2 3">XC_2019</strain>
        <tissue evidence="2">Muscle</tissue>
    </source>
</reference>